<dbReference type="Proteomes" id="UP001185092">
    <property type="component" value="Unassembled WGS sequence"/>
</dbReference>
<evidence type="ECO:0000256" key="1">
    <source>
        <dbReference type="SAM" id="Phobius"/>
    </source>
</evidence>
<evidence type="ECO:0000313" key="3">
    <source>
        <dbReference type="Proteomes" id="UP001185092"/>
    </source>
</evidence>
<protein>
    <submittedName>
        <fullName evidence="2">Uncharacterized protein</fullName>
    </submittedName>
</protein>
<comment type="caution">
    <text evidence="2">The sequence shown here is derived from an EMBL/GenBank/DDBJ whole genome shotgun (WGS) entry which is preliminary data.</text>
</comment>
<feature type="transmembrane region" description="Helical" evidence="1">
    <location>
        <begin position="12"/>
        <end position="30"/>
    </location>
</feature>
<reference evidence="2" key="1">
    <citation type="submission" date="2023-07" db="EMBL/GenBank/DDBJ databases">
        <title>Genomic Encyclopedia of Type Strains, Phase IV (KMG-IV): sequencing the most valuable type-strain genomes for metagenomic binning, comparative biology and taxonomic classification.</title>
        <authorList>
            <person name="Goeker M."/>
        </authorList>
    </citation>
    <scope>NUCLEOTIDE SEQUENCE</scope>
    <source>
        <strain evidence="2">DSM 26174</strain>
    </source>
</reference>
<dbReference type="AlphaFoldDB" id="A0AAE4BT71"/>
<keyword evidence="3" id="KW-1185">Reference proteome</keyword>
<name>A0AAE4BT71_9BACT</name>
<accession>A0AAE4BT71</accession>
<proteinExistence type="predicted"/>
<dbReference type="EMBL" id="JAVDQD010000003">
    <property type="protein sequence ID" value="MDR6239650.1"/>
    <property type="molecule type" value="Genomic_DNA"/>
</dbReference>
<evidence type="ECO:0000313" key="2">
    <source>
        <dbReference type="EMBL" id="MDR6239650.1"/>
    </source>
</evidence>
<keyword evidence="1" id="KW-0812">Transmembrane</keyword>
<sequence length="64" mass="6917">MMNRDDHNITMVSLIAGGIIGAGVVAWMLFGKKCCSHSKKSCCSGGGHHHIGHIAEHLTEKFKK</sequence>
<organism evidence="2 3">
    <name type="scientific">Aureibacter tunicatorum</name>
    <dbReference type="NCBI Taxonomy" id="866807"/>
    <lineage>
        <taxon>Bacteria</taxon>
        <taxon>Pseudomonadati</taxon>
        <taxon>Bacteroidota</taxon>
        <taxon>Cytophagia</taxon>
        <taxon>Cytophagales</taxon>
        <taxon>Persicobacteraceae</taxon>
        <taxon>Aureibacter</taxon>
    </lineage>
</organism>
<dbReference type="RefSeq" id="WP_309939375.1">
    <property type="nucleotide sequence ID" value="NZ_AP025305.1"/>
</dbReference>
<keyword evidence="1" id="KW-0472">Membrane</keyword>
<keyword evidence="1" id="KW-1133">Transmembrane helix</keyword>
<gene>
    <name evidence="2" type="ORF">HNQ88_002698</name>
</gene>